<keyword evidence="6 7" id="KW-0472">Membrane</keyword>
<dbReference type="InterPro" id="IPR017475">
    <property type="entry name" value="EPS_sugar_tfrase"/>
</dbReference>
<evidence type="ECO:0000313" key="9">
    <source>
        <dbReference type="EMBL" id="SFC90990.1"/>
    </source>
</evidence>
<dbReference type="GO" id="GO:0016020">
    <property type="term" value="C:membrane"/>
    <property type="evidence" value="ECO:0007669"/>
    <property type="project" value="UniProtKB-SubCell"/>
</dbReference>
<dbReference type="Proteomes" id="UP000199046">
    <property type="component" value="Unassembled WGS sequence"/>
</dbReference>
<evidence type="ECO:0000256" key="5">
    <source>
        <dbReference type="ARBA" id="ARBA00022989"/>
    </source>
</evidence>
<dbReference type="Pfam" id="PF02397">
    <property type="entry name" value="Bac_transf"/>
    <property type="match status" value="1"/>
</dbReference>
<evidence type="ECO:0000313" key="10">
    <source>
        <dbReference type="Proteomes" id="UP000199046"/>
    </source>
</evidence>
<feature type="domain" description="Bacterial sugar transferase" evidence="8">
    <location>
        <begin position="241"/>
        <end position="422"/>
    </location>
</feature>
<dbReference type="PANTHER" id="PTHR30576">
    <property type="entry name" value="COLANIC BIOSYNTHESIS UDP-GLUCOSE LIPID CARRIER TRANSFERASE"/>
    <property type="match status" value="1"/>
</dbReference>
<evidence type="ECO:0000256" key="6">
    <source>
        <dbReference type="ARBA" id="ARBA00023136"/>
    </source>
</evidence>
<keyword evidence="4 7" id="KW-0812">Transmembrane</keyword>
<evidence type="ECO:0000256" key="1">
    <source>
        <dbReference type="ARBA" id="ARBA00004141"/>
    </source>
</evidence>
<keyword evidence="10" id="KW-1185">Reference proteome</keyword>
<feature type="transmembrane region" description="Helical" evidence="7">
    <location>
        <begin position="59"/>
        <end position="79"/>
    </location>
</feature>
<feature type="transmembrane region" description="Helical" evidence="7">
    <location>
        <begin position="21"/>
        <end position="47"/>
    </location>
</feature>
<feature type="transmembrane region" description="Helical" evidence="7">
    <location>
        <begin position="246"/>
        <end position="267"/>
    </location>
</feature>
<feature type="transmembrane region" description="Helical" evidence="7">
    <location>
        <begin position="113"/>
        <end position="132"/>
    </location>
</feature>
<dbReference type="GO" id="GO:0016780">
    <property type="term" value="F:phosphotransferase activity, for other substituted phosphate groups"/>
    <property type="evidence" value="ECO:0007669"/>
    <property type="project" value="TreeGrafter"/>
</dbReference>
<keyword evidence="3 9" id="KW-0808">Transferase</keyword>
<evidence type="ECO:0000256" key="3">
    <source>
        <dbReference type="ARBA" id="ARBA00022679"/>
    </source>
</evidence>
<dbReference type="EMBL" id="FOLY01000010">
    <property type="protein sequence ID" value="SFC90990.1"/>
    <property type="molecule type" value="Genomic_DNA"/>
</dbReference>
<dbReference type="NCBIfam" id="TIGR03025">
    <property type="entry name" value="EPS_sugtrans"/>
    <property type="match status" value="1"/>
</dbReference>
<proteinExistence type="inferred from homology"/>
<keyword evidence="5 7" id="KW-1133">Transmembrane helix</keyword>
<feature type="transmembrane region" description="Helical" evidence="7">
    <location>
        <begin position="86"/>
        <end position="107"/>
    </location>
</feature>
<evidence type="ECO:0000256" key="2">
    <source>
        <dbReference type="ARBA" id="ARBA00006464"/>
    </source>
</evidence>
<comment type="similarity">
    <text evidence="2">Belongs to the bacterial sugar transferase family.</text>
</comment>
<dbReference type="RefSeq" id="WP_245743213.1">
    <property type="nucleotide sequence ID" value="NZ_FOLY01000010.1"/>
</dbReference>
<evidence type="ECO:0000256" key="7">
    <source>
        <dbReference type="SAM" id="Phobius"/>
    </source>
</evidence>
<accession>A0A1I1NB77</accession>
<protein>
    <submittedName>
        <fullName evidence="9">Exopolysaccharide biosynthesis polyprenyl glycosylphosphotransferase</fullName>
    </submittedName>
</protein>
<dbReference type="AlphaFoldDB" id="A0A1I1NB77"/>
<evidence type="ECO:0000256" key="4">
    <source>
        <dbReference type="ARBA" id="ARBA00022692"/>
    </source>
</evidence>
<dbReference type="STRING" id="402385.SAMN05421848_3253"/>
<dbReference type="PANTHER" id="PTHR30576:SF0">
    <property type="entry name" value="UNDECAPRENYL-PHOSPHATE N-ACETYLGALACTOSAMINYL 1-PHOSPHATE TRANSFERASE-RELATED"/>
    <property type="match status" value="1"/>
</dbReference>
<name>A0A1I1NB77_9GAMM</name>
<comment type="subcellular location">
    <subcellularLocation>
        <location evidence="1">Membrane</location>
        <topology evidence="1">Multi-pass membrane protein</topology>
    </subcellularLocation>
</comment>
<gene>
    <name evidence="9" type="ORF">SAMN05421848_3253</name>
</gene>
<sequence length="428" mass="49957">METFTNFMEQNRRHSRWYEKLLLSYRFNQALGLIIAVLLPAMFQWSWSLIAEWQAERCITLLGTAVAYLVAIIAVHRLVHFPRTKAFLYIIPFITISYIVMAAVLMSLQTETATTQIVLSYLIAVLYCSMGYQLSTRYRTRKLAVVPFGRVHEFCHDKNVDWRWLENPDLETMRVDGVVADLRADLDDKWQKFLADCTIHRIPVFNARQVHESLTGRVHLDHLYENKYGSLTPSENYELVKRLIDVFGVLLVLPVVLPIMLATMIIIKRDDPGPAFFNQQRMGFHCRPFKLFKFRSMYMNHEGLGFTSEGEDPRITRVGKVIRKYRIDELPQLFNVLKGDMSLIGPRPESCNLAEWYERDVPFFNYRHVVRPGISGWAQVELGYAAEVEGMTKKLEHDFYYIKNFSFWLDVLIVIRTIKTMLTGFGAR</sequence>
<organism evidence="9 10">
    <name type="scientific">Kushneria avicenniae</name>
    <dbReference type="NCBI Taxonomy" id="402385"/>
    <lineage>
        <taxon>Bacteria</taxon>
        <taxon>Pseudomonadati</taxon>
        <taxon>Pseudomonadota</taxon>
        <taxon>Gammaproteobacteria</taxon>
        <taxon>Oceanospirillales</taxon>
        <taxon>Halomonadaceae</taxon>
        <taxon>Kushneria</taxon>
    </lineage>
</organism>
<dbReference type="InterPro" id="IPR003362">
    <property type="entry name" value="Bact_transf"/>
</dbReference>
<reference evidence="10" key="1">
    <citation type="submission" date="2016-10" db="EMBL/GenBank/DDBJ databases">
        <authorList>
            <person name="Varghese N."/>
            <person name="Submissions S."/>
        </authorList>
    </citation>
    <scope>NUCLEOTIDE SEQUENCE [LARGE SCALE GENOMIC DNA]</scope>
    <source>
        <strain evidence="10">DSM 23439</strain>
    </source>
</reference>
<evidence type="ECO:0000259" key="8">
    <source>
        <dbReference type="Pfam" id="PF02397"/>
    </source>
</evidence>